<feature type="compositionally biased region" description="Low complexity" evidence="1">
    <location>
        <begin position="47"/>
        <end position="65"/>
    </location>
</feature>
<evidence type="ECO:0000313" key="2">
    <source>
        <dbReference type="EMBL" id="KAK6626159.1"/>
    </source>
</evidence>
<evidence type="ECO:0000313" key="3">
    <source>
        <dbReference type="Proteomes" id="UP001372834"/>
    </source>
</evidence>
<gene>
    <name evidence="2" type="ORF">RUM43_006465</name>
</gene>
<feature type="compositionally biased region" description="Basic residues" evidence="1">
    <location>
        <begin position="30"/>
        <end position="42"/>
    </location>
</feature>
<organism evidence="2 3">
    <name type="scientific">Polyplax serrata</name>
    <name type="common">Common mouse louse</name>
    <dbReference type="NCBI Taxonomy" id="468196"/>
    <lineage>
        <taxon>Eukaryota</taxon>
        <taxon>Metazoa</taxon>
        <taxon>Ecdysozoa</taxon>
        <taxon>Arthropoda</taxon>
        <taxon>Hexapoda</taxon>
        <taxon>Insecta</taxon>
        <taxon>Pterygota</taxon>
        <taxon>Neoptera</taxon>
        <taxon>Paraneoptera</taxon>
        <taxon>Psocodea</taxon>
        <taxon>Troctomorpha</taxon>
        <taxon>Phthiraptera</taxon>
        <taxon>Anoplura</taxon>
        <taxon>Polyplacidae</taxon>
        <taxon>Polyplax</taxon>
    </lineage>
</organism>
<feature type="region of interest" description="Disordered" evidence="1">
    <location>
        <begin position="13"/>
        <end position="77"/>
    </location>
</feature>
<dbReference type="AlphaFoldDB" id="A0AAN8PF11"/>
<dbReference type="EMBL" id="JAWJWE010000037">
    <property type="protein sequence ID" value="KAK6626159.1"/>
    <property type="molecule type" value="Genomic_DNA"/>
</dbReference>
<reference evidence="2 3" key="1">
    <citation type="submission" date="2023-10" db="EMBL/GenBank/DDBJ databases">
        <title>Genomes of two closely related lineages of the louse Polyplax serrata with different host specificities.</title>
        <authorList>
            <person name="Martinu J."/>
            <person name="Tarabai H."/>
            <person name="Stefka J."/>
            <person name="Hypsa V."/>
        </authorList>
    </citation>
    <scope>NUCLEOTIDE SEQUENCE [LARGE SCALE GENOMIC DNA]</scope>
    <source>
        <strain evidence="2">HR10_N</strain>
    </source>
</reference>
<name>A0AAN8PF11_POLSC</name>
<evidence type="ECO:0000256" key="1">
    <source>
        <dbReference type="SAM" id="MobiDB-lite"/>
    </source>
</evidence>
<dbReference type="Proteomes" id="UP001372834">
    <property type="component" value="Unassembled WGS sequence"/>
</dbReference>
<protein>
    <submittedName>
        <fullName evidence="2">Uncharacterized protein</fullName>
    </submittedName>
</protein>
<accession>A0AAN8PF11</accession>
<proteinExistence type="predicted"/>
<comment type="caution">
    <text evidence="2">The sequence shown here is derived from an EMBL/GenBank/DDBJ whole genome shotgun (WGS) entry which is preliminary data.</text>
</comment>
<feature type="compositionally biased region" description="Basic and acidic residues" evidence="1">
    <location>
        <begin position="119"/>
        <end position="130"/>
    </location>
</feature>
<sequence>MVNQEVIEYVSAKSQKKIEKRQLQEATQKANRKRGAHIHKKTAKEPNAMTTKNSKNANATANTNTNKRRQREDDNMYEMKYGVTTTEYFSTRIETGTRRSRECQRDKDKNHIQLKRKIYKDFNKKRESLR</sequence>
<feature type="region of interest" description="Disordered" evidence="1">
    <location>
        <begin position="92"/>
        <end position="130"/>
    </location>
</feature>
<feature type="compositionally biased region" description="Basic and acidic residues" evidence="1">
    <location>
        <begin position="95"/>
        <end position="111"/>
    </location>
</feature>